<sequence>GTRLDRREARTWREECNRKKCTLSVHIETNHGNVSGTTNGGTFFAGLERDMSKKRKYQENKMLTPTSVIPEKKRQSVSNIRSINEANEIVEGTILITDRMFTERKETVYNPIETELTPNEKKETLINTHDEDIIDNIVLRDMYLDTRREIRDRISQKDASSPF</sequence>
<evidence type="ECO:0000313" key="2">
    <source>
        <dbReference type="Proteomes" id="UP000789508"/>
    </source>
</evidence>
<evidence type="ECO:0000313" key="1">
    <source>
        <dbReference type="EMBL" id="CAG8712994.1"/>
    </source>
</evidence>
<feature type="non-terminal residue" evidence="1">
    <location>
        <position position="163"/>
    </location>
</feature>
<dbReference type="Proteomes" id="UP000789508">
    <property type="component" value="Unassembled WGS sequence"/>
</dbReference>
<protein>
    <submittedName>
        <fullName evidence="1">8811_t:CDS:1</fullName>
    </submittedName>
</protein>
<dbReference type="AlphaFoldDB" id="A0A9N9HYI2"/>
<name>A0A9N9HYI2_9GLOM</name>
<gene>
    <name evidence="1" type="ORF">ALEPTO_LOCUS11972</name>
</gene>
<dbReference type="EMBL" id="CAJVPS010023231">
    <property type="protein sequence ID" value="CAG8712994.1"/>
    <property type="molecule type" value="Genomic_DNA"/>
</dbReference>
<proteinExistence type="predicted"/>
<reference evidence="1" key="1">
    <citation type="submission" date="2021-06" db="EMBL/GenBank/DDBJ databases">
        <authorList>
            <person name="Kallberg Y."/>
            <person name="Tangrot J."/>
            <person name="Rosling A."/>
        </authorList>
    </citation>
    <scope>NUCLEOTIDE SEQUENCE</scope>
    <source>
        <strain evidence="1">FL130A</strain>
    </source>
</reference>
<accession>A0A9N9HYI2</accession>
<keyword evidence="2" id="KW-1185">Reference proteome</keyword>
<comment type="caution">
    <text evidence="1">The sequence shown here is derived from an EMBL/GenBank/DDBJ whole genome shotgun (WGS) entry which is preliminary data.</text>
</comment>
<organism evidence="1 2">
    <name type="scientific">Ambispora leptoticha</name>
    <dbReference type="NCBI Taxonomy" id="144679"/>
    <lineage>
        <taxon>Eukaryota</taxon>
        <taxon>Fungi</taxon>
        <taxon>Fungi incertae sedis</taxon>
        <taxon>Mucoromycota</taxon>
        <taxon>Glomeromycotina</taxon>
        <taxon>Glomeromycetes</taxon>
        <taxon>Archaeosporales</taxon>
        <taxon>Ambisporaceae</taxon>
        <taxon>Ambispora</taxon>
    </lineage>
</organism>
<dbReference type="OrthoDB" id="2457449at2759"/>